<name>A0ABU6RIL8_9FABA</name>
<organism evidence="2 3">
    <name type="scientific">Stylosanthes scabra</name>
    <dbReference type="NCBI Taxonomy" id="79078"/>
    <lineage>
        <taxon>Eukaryota</taxon>
        <taxon>Viridiplantae</taxon>
        <taxon>Streptophyta</taxon>
        <taxon>Embryophyta</taxon>
        <taxon>Tracheophyta</taxon>
        <taxon>Spermatophyta</taxon>
        <taxon>Magnoliopsida</taxon>
        <taxon>eudicotyledons</taxon>
        <taxon>Gunneridae</taxon>
        <taxon>Pentapetalae</taxon>
        <taxon>rosids</taxon>
        <taxon>fabids</taxon>
        <taxon>Fabales</taxon>
        <taxon>Fabaceae</taxon>
        <taxon>Papilionoideae</taxon>
        <taxon>50 kb inversion clade</taxon>
        <taxon>dalbergioids sensu lato</taxon>
        <taxon>Dalbergieae</taxon>
        <taxon>Pterocarpus clade</taxon>
        <taxon>Stylosanthes</taxon>
    </lineage>
</organism>
<evidence type="ECO:0000313" key="3">
    <source>
        <dbReference type="Proteomes" id="UP001341840"/>
    </source>
</evidence>
<protein>
    <submittedName>
        <fullName evidence="2">Uncharacterized protein</fullName>
    </submittedName>
</protein>
<feature type="compositionally biased region" description="Polar residues" evidence="1">
    <location>
        <begin position="123"/>
        <end position="135"/>
    </location>
</feature>
<reference evidence="2 3" key="1">
    <citation type="journal article" date="2023" name="Plants (Basel)">
        <title>Bridging the Gap: Combining Genomics and Transcriptomics Approaches to Understand Stylosanthes scabra, an Orphan Legume from the Brazilian Caatinga.</title>
        <authorList>
            <person name="Ferreira-Neto J.R.C."/>
            <person name="da Silva M.D."/>
            <person name="Binneck E."/>
            <person name="de Melo N.F."/>
            <person name="da Silva R.H."/>
            <person name="de Melo A.L.T.M."/>
            <person name="Pandolfi V."/>
            <person name="Bustamante F.O."/>
            <person name="Brasileiro-Vidal A.C."/>
            <person name="Benko-Iseppon A.M."/>
        </authorList>
    </citation>
    <scope>NUCLEOTIDE SEQUENCE [LARGE SCALE GENOMIC DNA]</scope>
    <source>
        <tissue evidence="2">Leaves</tissue>
    </source>
</reference>
<gene>
    <name evidence="2" type="ORF">PIB30_051266</name>
</gene>
<feature type="region of interest" description="Disordered" evidence="1">
    <location>
        <begin position="98"/>
        <end position="135"/>
    </location>
</feature>
<evidence type="ECO:0000256" key="1">
    <source>
        <dbReference type="SAM" id="MobiDB-lite"/>
    </source>
</evidence>
<proteinExistence type="predicted"/>
<keyword evidence="3" id="KW-1185">Reference proteome</keyword>
<dbReference type="Proteomes" id="UP001341840">
    <property type="component" value="Unassembled WGS sequence"/>
</dbReference>
<sequence length="135" mass="15197">MGVESEYNFSAKKASEACCQNLSTRVAGRQNDFCLIKTQQNRETLTQIEYQQSPTHRCGSWRLCVLQPDPTTPRQPLIKSRHGQQLCLSTLRRRNPRICVDRHSSASEQAKPTPRRDPGSLGMAQTSSTTSRVHA</sequence>
<comment type="caution">
    <text evidence="2">The sequence shown here is derived from an EMBL/GenBank/DDBJ whole genome shotgun (WGS) entry which is preliminary data.</text>
</comment>
<dbReference type="EMBL" id="JASCZI010030569">
    <property type="protein sequence ID" value="MED6123661.1"/>
    <property type="molecule type" value="Genomic_DNA"/>
</dbReference>
<accession>A0ABU6RIL8</accession>
<evidence type="ECO:0000313" key="2">
    <source>
        <dbReference type="EMBL" id="MED6123661.1"/>
    </source>
</evidence>